<dbReference type="RefSeq" id="WP_013907620.1">
    <property type="nucleotide sequence ID" value="NC_015681.1"/>
</dbReference>
<dbReference type="Proteomes" id="UP000006793">
    <property type="component" value="Chromosome"/>
</dbReference>
<dbReference type="Pfam" id="PF07589">
    <property type="entry name" value="PEP-CTERM"/>
    <property type="match status" value="1"/>
</dbReference>
<dbReference type="PaxDb" id="667014-Thein_1006"/>
<reference evidence="2 3" key="2">
    <citation type="journal article" date="2012" name="Stand. Genomic Sci.">
        <title>Complete genome sequence of the thermophilic sulfate-reducing ocean bacterium Thermodesulfatator indicus type strain (CIR29812(T)).</title>
        <authorList>
            <person name="Anderson I."/>
            <person name="Saunders E."/>
            <person name="Lapidus A."/>
            <person name="Nolan M."/>
            <person name="Lucas S."/>
            <person name="Tice H."/>
            <person name="Del Rio T.G."/>
            <person name="Cheng J.F."/>
            <person name="Han C."/>
            <person name="Tapia R."/>
            <person name="Goodwin L.A."/>
            <person name="Pitluck S."/>
            <person name="Liolios K."/>
            <person name="Mavromatis K."/>
            <person name="Pagani I."/>
            <person name="Ivanova N."/>
            <person name="Mikhailova N."/>
            <person name="Pati A."/>
            <person name="Chen A."/>
            <person name="Palaniappan K."/>
            <person name="Land M."/>
            <person name="Hauser L."/>
            <person name="Jeffries C.D."/>
            <person name="Chang Y.J."/>
            <person name="Brambilla E.M."/>
            <person name="Rohde M."/>
            <person name="Spring S."/>
            <person name="Goker M."/>
            <person name="Detter J.C."/>
            <person name="Woyke T."/>
            <person name="Bristow J."/>
            <person name="Eisen J.A."/>
            <person name="Markowitz V."/>
            <person name="Hugenholtz P."/>
            <person name="Kyrpides N.C."/>
            <person name="Klenk H.P."/>
        </authorList>
    </citation>
    <scope>NUCLEOTIDE SEQUENCE [LARGE SCALE GENOMIC DNA]</scope>
    <source>
        <strain evidence="3">DSM 15286 / JCM 11887 / CIR29812</strain>
    </source>
</reference>
<protein>
    <recommendedName>
        <fullName evidence="1">Ice-binding protein C-terminal domain-containing protein</fullName>
    </recommendedName>
</protein>
<dbReference type="NCBIfam" id="TIGR02595">
    <property type="entry name" value="PEP_CTERM"/>
    <property type="match status" value="1"/>
</dbReference>
<dbReference type="eggNOG" id="ENOG5030YP5">
    <property type="taxonomic scope" value="Bacteria"/>
</dbReference>
<keyword evidence="3" id="KW-1185">Reference proteome</keyword>
<dbReference type="HOGENOM" id="CLU_1155955_0_0_0"/>
<accession>F8ADK4</accession>
<dbReference type="InParanoid" id="F8ADK4"/>
<name>F8ADK4_THEID</name>
<dbReference type="EMBL" id="CP002683">
    <property type="protein sequence ID" value="AEH44878.1"/>
    <property type="molecule type" value="Genomic_DNA"/>
</dbReference>
<gene>
    <name evidence="2" type="ordered locus">Thein_1006</name>
</gene>
<dbReference type="InterPro" id="IPR013424">
    <property type="entry name" value="Ice-binding_C"/>
</dbReference>
<proteinExistence type="predicted"/>
<dbReference type="OrthoDB" id="9794301at2"/>
<reference evidence="3" key="1">
    <citation type="submission" date="2011-04" db="EMBL/GenBank/DDBJ databases">
        <title>The complete genome of Thermodesulfatator indicus DSM 15286.</title>
        <authorList>
            <person name="Lucas S."/>
            <person name="Copeland A."/>
            <person name="Lapidus A."/>
            <person name="Bruce D."/>
            <person name="Goodwin L."/>
            <person name="Pitluck S."/>
            <person name="Peters L."/>
            <person name="Kyrpides N."/>
            <person name="Mavromatis K."/>
            <person name="Pagani I."/>
            <person name="Ivanova N."/>
            <person name="Saunders L."/>
            <person name="Detter J.C."/>
            <person name="Tapia R."/>
            <person name="Han C."/>
            <person name="Land M."/>
            <person name="Hauser L."/>
            <person name="Markowitz V."/>
            <person name="Cheng J.-F."/>
            <person name="Hugenholtz P."/>
            <person name="Woyke T."/>
            <person name="Wu D."/>
            <person name="Spring S."/>
            <person name="Schroeder M."/>
            <person name="Brambilla E."/>
            <person name="Klenk H.-P."/>
            <person name="Eisen J.A."/>
        </authorList>
    </citation>
    <scope>NUCLEOTIDE SEQUENCE [LARGE SCALE GENOMIC DNA]</scope>
    <source>
        <strain evidence="3">DSM 15286 / JCM 11887 / CIR29812</strain>
    </source>
</reference>
<evidence type="ECO:0000313" key="3">
    <source>
        <dbReference type="Proteomes" id="UP000006793"/>
    </source>
</evidence>
<evidence type="ECO:0000313" key="2">
    <source>
        <dbReference type="EMBL" id="AEH44878.1"/>
    </source>
</evidence>
<dbReference type="AlphaFoldDB" id="F8ADK4"/>
<feature type="domain" description="Ice-binding protein C-terminal" evidence="1">
    <location>
        <begin position="213"/>
        <end position="236"/>
    </location>
</feature>
<sequence length="240" mass="25735">MRKVIFGGLVLFLLMVLAVGARAYTWTYNTNFDFDLTGFSVNGTPTNGPLTLTIDNITGLTLPDPPSGTYQWYLEIDNFFLDFVPGTTDDDISGSNLGPFNIGTWEAPLSSSGSYNLGNFDVPELPVDYDGDGTIDFTLGDYTVENALFSWEIYDDTNALADPGDTITKIILTLTADNLYDTINADLTLLDNILGGGNGIIDGTGTADFKVSAVPEPSTVLLLGAGGLIAFGISRKRNKK</sequence>
<dbReference type="KEGG" id="tid:Thein_1006"/>
<organism evidence="2 3">
    <name type="scientific">Thermodesulfatator indicus (strain DSM 15286 / JCM 11887 / CIR29812)</name>
    <dbReference type="NCBI Taxonomy" id="667014"/>
    <lineage>
        <taxon>Bacteria</taxon>
        <taxon>Pseudomonadati</taxon>
        <taxon>Thermodesulfobacteriota</taxon>
        <taxon>Thermodesulfobacteria</taxon>
        <taxon>Thermodesulfobacteriales</taxon>
        <taxon>Thermodesulfatatoraceae</taxon>
        <taxon>Thermodesulfatator</taxon>
    </lineage>
</organism>
<evidence type="ECO:0000259" key="1">
    <source>
        <dbReference type="Pfam" id="PF07589"/>
    </source>
</evidence>